<dbReference type="InterPro" id="IPR029052">
    <property type="entry name" value="Metallo-depent_PP-like"/>
</dbReference>
<evidence type="ECO:0000256" key="7">
    <source>
        <dbReference type="ARBA" id="ARBA00033210"/>
    </source>
</evidence>
<dbReference type="PIRSF" id="PIRSF000903">
    <property type="entry name" value="B5n-ttraPtase_sm"/>
    <property type="match status" value="1"/>
</dbReference>
<dbReference type="EC" id="3.6.1.41" evidence="3"/>
<name>A0A1H9H367_9GAMM</name>
<evidence type="ECO:0000259" key="9">
    <source>
        <dbReference type="Pfam" id="PF00149"/>
    </source>
</evidence>
<evidence type="ECO:0000256" key="3">
    <source>
        <dbReference type="ARBA" id="ARBA00012506"/>
    </source>
</evidence>
<evidence type="ECO:0000256" key="1">
    <source>
        <dbReference type="ARBA" id="ARBA00003413"/>
    </source>
</evidence>
<dbReference type="OrthoDB" id="9807890at2"/>
<dbReference type="EMBL" id="FOFS01000008">
    <property type="protein sequence ID" value="SEQ56750.1"/>
    <property type="molecule type" value="Genomic_DNA"/>
</dbReference>
<proteinExistence type="inferred from homology"/>
<dbReference type="Pfam" id="PF00149">
    <property type="entry name" value="Metallophos"/>
    <property type="match status" value="1"/>
</dbReference>
<accession>A0A1H9H367</accession>
<dbReference type="PANTHER" id="PTHR40942:SF4">
    <property type="entry name" value="CYTOCHROME C5"/>
    <property type="match status" value="1"/>
</dbReference>
<comment type="function">
    <text evidence="1">Hydrolyzes diadenosine 5',5'''-P1,P4-tetraphosphate to yield ADP.</text>
</comment>
<dbReference type="NCBIfam" id="NF001204">
    <property type="entry name" value="PRK00166.1"/>
    <property type="match status" value="1"/>
</dbReference>
<dbReference type="NCBIfam" id="TIGR00668">
    <property type="entry name" value="apaH"/>
    <property type="match status" value="1"/>
</dbReference>
<dbReference type="InterPro" id="IPR004843">
    <property type="entry name" value="Calcineurin-like_PHP"/>
</dbReference>
<dbReference type="InterPro" id="IPR004617">
    <property type="entry name" value="ApaH"/>
</dbReference>
<dbReference type="GO" id="GO:0008803">
    <property type="term" value="F:bis(5'-nucleosyl)-tetraphosphatase (symmetrical) activity"/>
    <property type="evidence" value="ECO:0007669"/>
    <property type="project" value="UniProtKB-EC"/>
</dbReference>
<dbReference type="RefSeq" id="WP_093285723.1">
    <property type="nucleotide sequence ID" value="NZ_FOFS01000008.1"/>
</dbReference>
<dbReference type="Proteomes" id="UP000199233">
    <property type="component" value="Unassembled WGS sequence"/>
</dbReference>
<feature type="domain" description="Calcineurin-like phosphoesterase" evidence="9">
    <location>
        <begin position="3"/>
        <end position="122"/>
    </location>
</feature>
<evidence type="ECO:0000313" key="11">
    <source>
        <dbReference type="Proteomes" id="UP000199233"/>
    </source>
</evidence>
<evidence type="ECO:0000256" key="4">
    <source>
        <dbReference type="ARBA" id="ARBA00022801"/>
    </source>
</evidence>
<reference evidence="10 11" key="1">
    <citation type="submission" date="2016-10" db="EMBL/GenBank/DDBJ databases">
        <authorList>
            <person name="de Groot N.N."/>
        </authorList>
    </citation>
    <scope>NUCLEOTIDE SEQUENCE [LARGE SCALE GENOMIC DNA]</scope>
    <source>
        <strain evidence="10 11">DSM 25927</strain>
    </source>
</reference>
<gene>
    <name evidence="10" type="ORF">SAMN04488038_1083</name>
</gene>
<evidence type="ECO:0000256" key="5">
    <source>
        <dbReference type="ARBA" id="ARBA00031248"/>
    </source>
</evidence>
<dbReference type="PANTHER" id="PTHR40942">
    <property type="match status" value="1"/>
</dbReference>
<evidence type="ECO:0000313" key="10">
    <source>
        <dbReference type="EMBL" id="SEQ56750.1"/>
    </source>
</evidence>
<comment type="similarity">
    <text evidence="2">Belongs to the Ap4A hydrolase family.</text>
</comment>
<protein>
    <recommendedName>
        <fullName evidence="3">bis(5'-nucleosyl)-tetraphosphatase (symmetrical)</fullName>
        <ecNumber evidence="3">3.6.1.41</ecNumber>
    </recommendedName>
    <alternativeName>
        <fullName evidence="6">Ap4A hydrolase</fullName>
    </alternativeName>
    <alternativeName>
        <fullName evidence="5">Diadenosine 5',5'''-P1,P4-tetraphosphate pyrophosphohydrolase</fullName>
    </alternativeName>
    <alternativeName>
        <fullName evidence="7">Diadenosine tetraphosphatase</fullName>
    </alternativeName>
</protein>
<keyword evidence="11" id="KW-1185">Reference proteome</keyword>
<dbReference type="Gene3D" id="3.60.21.10">
    <property type="match status" value="1"/>
</dbReference>
<keyword evidence="4" id="KW-0378">Hydrolase</keyword>
<comment type="catalytic activity">
    <reaction evidence="8">
        <text>P(1),P(4)-bis(5'-adenosyl) tetraphosphate + H2O = 2 ADP + 2 H(+)</text>
        <dbReference type="Rhea" id="RHEA:24252"/>
        <dbReference type="ChEBI" id="CHEBI:15377"/>
        <dbReference type="ChEBI" id="CHEBI:15378"/>
        <dbReference type="ChEBI" id="CHEBI:58141"/>
        <dbReference type="ChEBI" id="CHEBI:456216"/>
        <dbReference type="EC" id="3.6.1.41"/>
    </reaction>
</comment>
<evidence type="ECO:0000256" key="2">
    <source>
        <dbReference type="ARBA" id="ARBA00005419"/>
    </source>
</evidence>
<sequence>MATYVVGDLQGCRAGLEALLAKIRFSRDDRLLLTGDLVARGPDSLGCLQLVRSLGARALTVLGNHDLHLLALAAKGEYGDPEDGLDSVLKAPEAERLLHWLRGQRMAWREREHAVLLVHAGVAPQWTQAQTLALAHEVETMLREPARAHDFLLQMYGNRPQRWSDELRGIERLRAIVNILTRARMCTPEGDFDFKHKLGPGQNAGSLLPWFALPQRRSRRSTIVFGHWSTLGRVHWPEHQVWGLDTGYVWGGRLTALRLDDWRLFELPAETAARTPNPYS</sequence>
<evidence type="ECO:0000256" key="6">
    <source>
        <dbReference type="ARBA" id="ARBA00032248"/>
    </source>
</evidence>
<organism evidence="10 11">
    <name type="scientific">Solimonas aquatica</name>
    <dbReference type="NCBI Taxonomy" id="489703"/>
    <lineage>
        <taxon>Bacteria</taxon>
        <taxon>Pseudomonadati</taxon>
        <taxon>Pseudomonadota</taxon>
        <taxon>Gammaproteobacteria</taxon>
        <taxon>Nevskiales</taxon>
        <taxon>Nevskiaceae</taxon>
        <taxon>Solimonas</taxon>
    </lineage>
</organism>
<dbReference type="AlphaFoldDB" id="A0A1H9H367"/>
<dbReference type="SUPFAM" id="SSF56300">
    <property type="entry name" value="Metallo-dependent phosphatases"/>
    <property type="match status" value="1"/>
</dbReference>
<evidence type="ECO:0000256" key="8">
    <source>
        <dbReference type="ARBA" id="ARBA00049417"/>
    </source>
</evidence>
<dbReference type="STRING" id="489703.SAMN04488038_1083"/>